<feature type="compositionally biased region" description="Low complexity" evidence="1">
    <location>
        <begin position="821"/>
        <end position="831"/>
    </location>
</feature>
<dbReference type="AlphaFoldDB" id="A0A9E7R5Y9"/>
<feature type="region of interest" description="Disordered" evidence="1">
    <location>
        <begin position="797"/>
        <end position="839"/>
    </location>
</feature>
<feature type="compositionally biased region" description="Basic and acidic residues" evidence="1">
    <location>
        <begin position="807"/>
        <end position="820"/>
    </location>
</feature>
<keyword evidence="3" id="KW-1185">Reference proteome</keyword>
<organism evidence="2 3">
    <name type="scientific">Salinirubellus salinus</name>
    <dbReference type="NCBI Taxonomy" id="1364945"/>
    <lineage>
        <taxon>Archaea</taxon>
        <taxon>Methanobacteriati</taxon>
        <taxon>Methanobacteriota</taxon>
        <taxon>Stenosarchaea group</taxon>
        <taxon>Halobacteria</taxon>
        <taxon>Halobacteriales</taxon>
        <taxon>Natronomonadaceae</taxon>
        <taxon>Salinirubellus</taxon>
    </lineage>
</organism>
<dbReference type="SUPFAM" id="SSF63829">
    <property type="entry name" value="Calcium-dependent phosphotriesterase"/>
    <property type="match status" value="1"/>
</dbReference>
<dbReference type="PANTHER" id="PTHR42754">
    <property type="entry name" value="ENDOGLUCANASE"/>
    <property type="match status" value="1"/>
</dbReference>
<evidence type="ECO:0000313" key="3">
    <source>
        <dbReference type="Proteomes" id="UP001057580"/>
    </source>
</evidence>
<dbReference type="RefSeq" id="WP_260643639.1">
    <property type="nucleotide sequence ID" value="NZ_CP104003.1"/>
</dbReference>
<dbReference type="EMBL" id="CP104003">
    <property type="protein sequence ID" value="UWM56525.1"/>
    <property type="molecule type" value="Genomic_DNA"/>
</dbReference>
<dbReference type="Proteomes" id="UP001057580">
    <property type="component" value="Chromosome"/>
</dbReference>
<gene>
    <name evidence="2" type="ORF">N0B31_09580</name>
</gene>
<proteinExistence type="predicted"/>
<protein>
    <submittedName>
        <fullName evidence="2">Uncharacterized protein</fullName>
    </submittedName>
</protein>
<dbReference type="KEGG" id="ssai:N0B31_09580"/>
<sequence>MHKRLVPAVAIAVVLMVLAPLTGLPVGASVNADAPASDASPALSVATDASNHTETVPGTGAILDVAPAPDGGTYLVGGTAPEAPNLTVTRVDRNGSVVWQRSYEAANASRVGRSVAATDEAIYVVETVGPVRSASTPPTERPQERLLRLDTNGSVVWTESLGNATFAERGGLVAAPDGGVVLARPTGTRDRATSLLRVTPDGTVAWNRTYEGGRPRSLAATDDGGYLVGGQFGYDQGWVLGVAPNGSVELNVTLGGFHERRVAGVTATDDGGALLIGDAGVRGFGEVDPWAARVDADGAVRWSRTYPAEPRVRARAAVDTGEGLLAVHDLNGEFGERGTRLTHVTPTGAVGTASVEGERFGAVPRLLEDGTVRLYGTRYNRTGSTPETFEITVSGTVSETTVPSPAAAPLEAHAGVTTNQTAYRGQNLRLDAPGGTTFGLLRLPGEYTEFDEPRLVRRLTTANGSVTFETATLESGRYAVRTAPNFWVGLENGSTVGITGNESAVAFEVRDRRLRFDYRPDHRPRPGPSDGPGFDDRVVETFDGEGVVEAAIDAEGESFTARVGLTRLNGSSPTPAELRAALAADPQFGGMQSVGTFDGRPYGTVAMPADGDRNLTLNASALPAGLYRVTVTADETFDATEPATDQVVVIHEERDVRVVPRNETLTLPADGSASTNLTLAGADAGLRAFRVEANRTGPPSVSLNLDLARTLDYRSASGGGGMGGDRSSAHAESLEIVSSPNGSFTIATLRVEARRFGDETPRTGNNTITLGPAYAVDRDGVPYSLDDPVTLTYTVTEAQNATDTEDGERTSESSTRRSGRESGSASSSTTVRGGGGDGN</sequence>
<name>A0A9E7R5Y9_9EURY</name>
<dbReference type="Gene3D" id="2.80.10.50">
    <property type="match status" value="1"/>
</dbReference>
<reference evidence="2" key="1">
    <citation type="submission" date="2022-09" db="EMBL/GenBank/DDBJ databases">
        <title>Diverse halophilic archaea isolated from saline environments.</title>
        <authorList>
            <person name="Cui H.-L."/>
        </authorList>
    </citation>
    <scope>NUCLEOTIDE SEQUENCE</scope>
    <source>
        <strain evidence="2">ZS-35-S2</strain>
    </source>
</reference>
<accession>A0A9E7R5Y9</accession>
<evidence type="ECO:0000313" key="2">
    <source>
        <dbReference type="EMBL" id="UWM56525.1"/>
    </source>
</evidence>
<evidence type="ECO:0000256" key="1">
    <source>
        <dbReference type="SAM" id="MobiDB-lite"/>
    </source>
</evidence>
<dbReference type="PANTHER" id="PTHR42754:SF1">
    <property type="entry name" value="LIPOPROTEIN"/>
    <property type="match status" value="1"/>
</dbReference>
<dbReference type="GeneID" id="74942672"/>